<proteinExistence type="predicted"/>
<evidence type="ECO:0000313" key="3">
    <source>
        <dbReference type="Proteomes" id="UP001174691"/>
    </source>
</evidence>
<dbReference type="GO" id="GO:0016787">
    <property type="term" value="F:hydrolase activity"/>
    <property type="evidence" value="ECO:0007669"/>
    <property type="project" value="InterPro"/>
</dbReference>
<dbReference type="SUPFAM" id="SSF53474">
    <property type="entry name" value="alpha/beta-Hydrolases"/>
    <property type="match status" value="1"/>
</dbReference>
<dbReference type="Proteomes" id="UP001174691">
    <property type="component" value="Unassembled WGS sequence"/>
</dbReference>
<protein>
    <submittedName>
        <fullName evidence="2">Alpha/beta-hydrolase</fullName>
    </submittedName>
</protein>
<evidence type="ECO:0000313" key="2">
    <source>
        <dbReference type="EMBL" id="KAJ9143284.1"/>
    </source>
</evidence>
<dbReference type="Pfam" id="PF07859">
    <property type="entry name" value="Abhydrolase_3"/>
    <property type="match status" value="1"/>
</dbReference>
<dbReference type="EMBL" id="JANBVN010000112">
    <property type="protein sequence ID" value="KAJ9143284.1"/>
    <property type="molecule type" value="Genomic_DNA"/>
</dbReference>
<dbReference type="InterPro" id="IPR050466">
    <property type="entry name" value="Carboxylest/Gibb_receptor"/>
</dbReference>
<sequence>MSPQPQDPLYLPVAPPLDPSWLEFERTSGIAAPKPAIPILERQPLYAASCRALTARMISPGARDEHLSRGIAVTPLTVPSSLDGFQIPVLRYAREEGPSPATDASPTTVVIYIHGGGLHVGEADSEELSCRRIVLDSGLPGATVVFSIGYRLMPLHPASTCLSDCLDAFASITSPLRPSTKVLLLGSSSGGELAALLAGRVGRSRISGLALRCPVTTDAFTSFEDSVPDRFKALHTSTLHPSFANCLLGKMVRAVPRDGLAYMPLEAPREELARMPGRAWVQVCSNDGLYGDGVCYARALEGVGVEVRTDVCWGWPHTFWLKAPELQAALGAEERMSAGLRWLAE</sequence>
<dbReference type="InterPro" id="IPR029058">
    <property type="entry name" value="AB_hydrolase_fold"/>
</dbReference>
<name>A0AA38RNR3_9PEZI</name>
<accession>A0AA38RNR3</accession>
<organism evidence="2 3">
    <name type="scientific">Coniochaeta hoffmannii</name>
    <dbReference type="NCBI Taxonomy" id="91930"/>
    <lineage>
        <taxon>Eukaryota</taxon>
        <taxon>Fungi</taxon>
        <taxon>Dikarya</taxon>
        <taxon>Ascomycota</taxon>
        <taxon>Pezizomycotina</taxon>
        <taxon>Sordariomycetes</taxon>
        <taxon>Sordariomycetidae</taxon>
        <taxon>Coniochaetales</taxon>
        <taxon>Coniochaetaceae</taxon>
        <taxon>Coniochaeta</taxon>
    </lineage>
</organism>
<dbReference type="InterPro" id="IPR013094">
    <property type="entry name" value="AB_hydrolase_3"/>
</dbReference>
<feature type="domain" description="Alpha/beta hydrolase fold-3" evidence="1">
    <location>
        <begin position="110"/>
        <end position="320"/>
    </location>
</feature>
<dbReference type="AlphaFoldDB" id="A0AA38RNR3"/>
<keyword evidence="3" id="KW-1185">Reference proteome</keyword>
<reference evidence="2" key="1">
    <citation type="submission" date="2022-07" db="EMBL/GenBank/DDBJ databases">
        <title>Fungi with potential for degradation of polypropylene.</title>
        <authorList>
            <person name="Gostincar C."/>
        </authorList>
    </citation>
    <scope>NUCLEOTIDE SEQUENCE</scope>
    <source>
        <strain evidence="2">EXF-13287</strain>
    </source>
</reference>
<dbReference type="Gene3D" id="3.40.50.1820">
    <property type="entry name" value="alpha/beta hydrolase"/>
    <property type="match status" value="1"/>
</dbReference>
<dbReference type="PANTHER" id="PTHR23024">
    <property type="entry name" value="ARYLACETAMIDE DEACETYLASE"/>
    <property type="match status" value="1"/>
</dbReference>
<gene>
    <name evidence="2" type="ORF">NKR19_g6883</name>
</gene>
<dbReference type="PANTHER" id="PTHR23024:SF557">
    <property type="entry name" value="AB HYDROLASE SUPERFAMILY PROTEIN C1039.03"/>
    <property type="match status" value="1"/>
</dbReference>
<comment type="caution">
    <text evidence="2">The sequence shown here is derived from an EMBL/GenBank/DDBJ whole genome shotgun (WGS) entry which is preliminary data.</text>
</comment>
<evidence type="ECO:0000259" key="1">
    <source>
        <dbReference type="Pfam" id="PF07859"/>
    </source>
</evidence>